<dbReference type="InterPro" id="IPR036890">
    <property type="entry name" value="HATPase_C_sf"/>
</dbReference>
<dbReference type="SUPFAM" id="SSF47384">
    <property type="entry name" value="Homodimeric domain of signal transducing histidine kinase"/>
    <property type="match status" value="1"/>
</dbReference>
<comment type="catalytic activity">
    <reaction evidence="1">
        <text>ATP + protein L-histidine = ADP + protein N-phospho-L-histidine.</text>
        <dbReference type="EC" id="2.7.13.3"/>
    </reaction>
</comment>
<dbReference type="AlphaFoldDB" id="A0A4Y5Z2R9"/>
<feature type="region of interest" description="Disordered" evidence="8">
    <location>
        <begin position="405"/>
        <end position="432"/>
    </location>
</feature>
<dbReference type="Gene3D" id="3.30.450.40">
    <property type="match status" value="1"/>
</dbReference>
<dbReference type="CDD" id="cd16922">
    <property type="entry name" value="HATPase_EvgS-ArcB-TorS-like"/>
    <property type="match status" value="1"/>
</dbReference>
<dbReference type="Gene3D" id="1.10.287.130">
    <property type="match status" value="1"/>
</dbReference>
<dbReference type="Pfam" id="PF00072">
    <property type="entry name" value="Response_reg"/>
    <property type="match status" value="3"/>
</dbReference>
<feature type="modified residue" description="4-aspartylphosphate" evidence="7">
    <location>
        <position position="1073"/>
    </location>
</feature>
<dbReference type="SMART" id="SM00065">
    <property type="entry name" value="GAF"/>
    <property type="match status" value="1"/>
</dbReference>
<keyword evidence="6" id="KW-0902">Two-component regulatory system</keyword>
<dbReference type="SMART" id="SM00448">
    <property type="entry name" value="REC"/>
    <property type="match status" value="3"/>
</dbReference>
<feature type="domain" description="Response regulatory" evidence="11">
    <location>
        <begin position="872"/>
        <end position="989"/>
    </location>
</feature>
<reference evidence="12 13" key="1">
    <citation type="submission" date="2019-06" db="EMBL/GenBank/DDBJ databases">
        <title>A complete genome sequence for Luteibacter pinisoli MAH-14.</title>
        <authorList>
            <person name="Baltrus D.A."/>
        </authorList>
    </citation>
    <scope>NUCLEOTIDE SEQUENCE [LARGE SCALE GENOMIC DNA]</scope>
    <source>
        <strain evidence="12 13">MAH-14</strain>
    </source>
</reference>
<evidence type="ECO:0000256" key="6">
    <source>
        <dbReference type="ARBA" id="ARBA00023012"/>
    </source>
</evidence>
<dbReference type="InterPro" id="IPR001789">
    <property type="entry name" value="Sig_transdc_resp-reg_receiver"/>
</dbReference>
<evidence type="ECO:0000259" key="11">
    <source>
        <dbReference type="PROSITE" id="PS50110"/>
    </source>
</evidence>
<evidence type="ECO:0000256" key="9">
    <source>
        <dbReference type="SAM" id="Phobius"/>
    </source>
</evidence>
<dbReference type="PROSITE" id="PS50109">
    <property type="entry name" value="HIS_KIN"/>
    <property type="match status" value="1"/>
</dbReference>
<evidence type="ECO:0000256" key="7">
    <source>
        <dbReference type="PROSITE-ProRule" id="PRU00169"/>
    </source>
</evidence>
<dbReference type="SUPFAM" id="SSF55781">
    <property type="entry name" value="GAF domain-like"/>
    <property type="match status" value="1"/>
</dbReference>
<dbReference type="CDD" id="cd00156">
    <property type="entry name" value="REC"/>
    <property type="match status" value="1"/>
</dbReference>
<dbReference type="SUPFAM" id="SSF55874">
    <property type="entry name" value="ATPase domain of HSP90 chaperone/DNA topoisomerase II/histidine kinase"/>
    <property type="match status" value="1"/>
</dbReference>
<dbReference type="InterPro" id="IPR005467">
    <property type="entry name" value="His_kinase_dom"/>
</dbReference>
<keyword evidence="9" id="KW-1133">Transmembrane helix</keyword>
<keyword evidence="13" id="KW-1185">Reference proteome</keyword>
<protein>
    <recommendedName>
        <fullName evidence="2">histidine kinase</fullName>
        <ecNumber evidence="2">2.7.13.3</ecNumber>
    </recommendedName>
</protein>
<dbReference type="InterPro" id="IPR004358">
    <property type="entry name" value="Sig_transdc_His_kin-like_C"/>
</dbReference>
<dbReference type="Gene3D" id="3.40.50.2300">
    <property type="match status" value="3"/>
</dbReference>
<dbReference type="Pfam" id="PF00512">
    <property type="entry name" value="HisKA"/>
    <property type="match status" value="1"/>
</dbReference>
<dbReference type="PANTHER" id="PTHR45339:SF1">
    <property type="entry name" value="HYBRID SIGNAL TRANSDUCTION HISTIDINE KINASE J"/>
    <property type="match status" value="1"/>
</dbReference>
<dbReference type="Gene3D" id="3.30.565.10">
    <property type="entry name" value="Histidine kinase-like ATPase, C-terminal domain"/>
    <property type="match status" value="1"/>
</dbReference>
<dbReference type="SUPFAM" id="SSF52172">
    <property type="entry name" value="CheY-like"/>
    <property type="match status" value="3"/>
</dbReference>
<dbReference type="CDD" id="cd17546">
    <property type="entry name" value="REC_hyHK_CKI1_RcsC-like"/>
    <property type="match status" value="1"/>
</dbReference>
<dbReference type="Pfam" id="PF02518">
    <property type="entry name" value="HATPase_c"/>
    <property type="match status" value="1"/>
</dbReference>
<keyword evidence="5" id="KW-0418">Kinase</keyword>
<dbReference type="InterPro" id="IPR003594">
    <property type="entry name" value="HATPase_dom"/>
</dbReference>
<feature type="modified residue" description="4-aspartylphosphate" evidence="7">
    <location>
        <position position="921"/>
    </location>
</feature>
<proteinExistence type="predicted"/>
<keyword evidence="9" id="KW-0812">Transmembrane</keyword>
<dbReference type="OrthoDB" id="9810730at2"/>
<dbReference type="EMBL" id="CP041046">
    <property type="protein sequence ID" value="QDE39670.1"/>
    <property type="molecule type" value="Genomic_DNA"/>
</dbReference>
<name>A0A4Y5Z2R9_9GAMM</name>
<organism evidence="12 13">
    <name type="scientific">Luteibacter pinisoli</name>
    <dbReference type="NCBI Taxonomy" id="2589080"/>
    <lineage>
        <taxon>Bacteria</taxon>
        <taxon>Pseudomonadati</taxon>
        <taxon>Pseudomonadota</taxon>
        <taxon>Gammaproteobacteria</taxon>
        <taxon>Lysobacterales</taxon>
        <taxon>Rhodanobacteraceae</taxon>
        <taxon>Luteibacter</taxon>
    </lineage>
</organism>
<dbReference type="KEGG" id="lpy:FIV34_10885"/>
<dbReference type="InterPro" id="IPR011006">
    <property type="entry name" value="CheY-like_superfamily"/>
</dbReference>
<feature type="transmembrane region" description="Helical" evidence="9">
    <location>
        <begin position="189"/>
        <end position="215"/>
    </location>
</feature>
<dbReference type="EC" id="2.7.13.3" evidence="2"/>
<evidence type="ECO:0000256" key="2">
    <source>
        <dbReference type="ARBA" id="ARBA00012438"/>
    </source>
</evidence>
<feature type="domain" description="Histidine kinase" evidence="10">
    <location>
        <begin position="481"/>
        <end position="701"/>
    </location>
</feature>
<feature type="modified residue" description="4-aspartylphosphate" evidence="7">
    <location>
        <position position="799"/>
    </location>
</feature>
<gene>
    <name evidence="12" type="ORF">FIV34_10885</name>
</gene>
<evidence type="ECO:0000313" key="12">
    <source>
        <dbReference type="EMBL" id="QDE39670.1"/>
    </source>
</evidence>
<feature type="compositionally biased region" description="Basic and acidic residues" evidence="8">
    <location>
        <begin position="405"/>
        <end position="427"/>
    </location>
</feature>
<sequence length="1144" mass="123269">MTLHPTSRRSSQRAAGETRMLLALLFVVVFFVCSGLVAGANIHTIRSDNALVIRSQETVAALGDILSSIQDAETGQRGYLLTGNEGYLEPYKASLTLMPARLETIRVTLDGDAGQQARLRELGVRIGDKLAELRETIELRRGQGLEAALRVVNSDRGKASMDDIRARLAAMRAVEFDLRAKRLAEMESAYGTALTSGVASALLGVGLTIFVGLLIRRNSRARERDAWLQAGRLELATVMAGDKDAGELGGAILSFLAGFVSAEAGALFTAAHGRFERVGAIGLATDTVGESVRPAGSLLGRAIDENRVIVVSDVPDNYFTVGSGLGQGKPRHLLIAPGISDGMAQGVLELGFFRPVDEDVVTLLEQASPAIAVALRSAAYRAELNRLLEETRRQSEALQAQQEELRVSNEELEEQSRALRESQHELEEQQAELEQTNAHLSDQSMQLESQRDALSTANQSIEAKAREVERASKYKSEFLANMSHELRTPLNSALILSKLLADNTAGNLSEEQVKFARTIHTSGNDLLTLINDILDLSKIEAGHVDVRSEPMRVETLLNDLSALLSPVAAERGLSFTVSASADCPPIIETDRQRLEQVLKNLLSNALKFTEKGGVTLGVRADRGGRIAFTVADTGIGIAPEQQARIFDAFQQADGSISRRYGGTGLGLSISLELARRLGGDISVQSEPGKGSTFTLTVATKLEGGGTPVPVAPAPVAAPFVPPVVSPAPVVPRPAPAALAEAFAGGEKGRLILVIEDDEAFAEIVSDLATEMGFRAIVARTAGDALTMAREHLPHAIILDVGLPDQSGLYVLDILKHDVRTRHIPIHVVSAADHSRTALSLGAVGYLVKPVTRDALTGALDSLEARLSQRPRRVLVVEDDAVQLDAIRHLLASADVETVGAPTAAECLSALQGQTFDCMVLDLSLPDTSGFELLETLSTKDAYAFPPVIVYTGRVLSSSEEDRLRRYSSSIIIKGAKSPERLLDEVSLFLHQVVSEMPESQQGMIRAAQHRDAVLEGRRILLVEDDVRNVFALMNVLEPHGCLVTIARNGQEALDLLAAVGEGRHAPFELVLMDIMMPVMDGLTAMQHIRRDARWSRLPIIALTAKAMPDDQQQSMQAGASDYVAKPLDVDKLLSLIRVWLTDKG</sequence>
<dbReference type="FunFam" id="3.30.565.10:FF:000010">
    <property type="entry name" value="Sensor histidine kinase RcsC"/>
    <property type="match status" value="1"/>
</dbReference>
<accession>A0A4Y5Z2R9</accession>
<dbReference type="PANTHER" id="PTHR45339">
    <property type="entry name" value="HYBRID SIGNAL TRANSDUCTION HISTIDINE KINASE J"/>
    <property type="match status" value="1"/>
</dbReference>
<dbReference type="Pfam" id="PF05227">
    <property type="entry name" value="CHASE3"/>
    <property type="match status" value="1"/>
</dbReference>
<feature type="domain" description="Response regulatory" evidence="11">
    <location>
        <begin position="750"/>
        <end position="863"/>
    </location>
</feature>
<dbReference type="CDD" id="cd19410">
    <property type="entry name" value="HK9-like_sensor"/>
    <property type="match status" value="1"/>
</dbReference>
<evidence type="ECO:0000256" key="8">
    <source>
        <dbReference type="SAM" id="MobiDB-lite"/>
    </source>
</evidence>
<dbReference type="SMART" id="SM00387">
    <property type="entry name" value="HATPase_c"/>
    <property type="match status" value="1"/>
</dbReference>
<keyword evidence="4" id="KW-0808">Transferase</keyword>
<evidence type="ECO:0000256" key="5">
    <source>
        <dbReference type="ARBA" id="ARBA00022777"/>
    </source>
</evidence>
<evidence type="ECO:0000256" key="4">
    <source>
        <dbReference type="ARBA" id="ARBA00022679"/>
    </source>
</evidence>
<dbReference type="InterPro" id="IPR007891">
    <property type="entry name" value="CHASE3"/>
</dbReference>
<dbReference type="InterPro" id="IPR036097">
    <property type="entry name" value="HisK_dim/P_sf"/>
</dbReference>
<keyword evidence="3 7" id="KW-0597">Phosphoprotein</keyword>
<dbReference type="GO" id="GO:0000155">
    <property type="term" value="F:phosphorelay sensor kinase activity"/>
    <property type="evidence" value="ECO:0007669"/>
    <property type="project" value="InterPro"/>
</dbReference>
<keyword evidence="9" id="KW-0472">Membrane</keyword>
<dbReference type="InterPro" id="IPR029016">
    <property type="entry name" value="GAF-like_dom_sf"/>
</dbReference>
<evidence type="ECO:0000259" key="10">
    <source>
        <dbReference type="PROSITE" id="PS50109"/>
    </source>
</evidence>
<dbReference type="CDD" id="cd00082">
    <property type="entry name" value="HisKA"/>
    <property type="match status" value="1"/>
</dbReference>
<evidence type="ECO:0000256" key="3">
    <source>
        <dbReference type="ARBA" id="ARBA00022553"/>
    </source>
</evidence>
<dbReference type="PRINTS" id="PR00344">
    <property type="entry name" value="BCTRLSENSOR"/>
</dbReference>
<dbReference type="InterPro" id="IPR003661">
    <property type="entry name" value="HisK_dim/P_dom"/>
</dbReference>
<dbReference type="SMART" id="SM00388">
    <property type="entry name" value="HisKA"/>
    <property type="match status" value="1"/>
</dbReference>
<dbReference type="Pfam" id="PF13185">
    <property type="entry name" value="GAF_2"/>
    <property type="match status" value="1"/>
</dbReference>
<dbReference type="Proteomes" id="UP000316093">
    <property type="component" value="Chromosome"/>
</dbReference>
<dbReference type="InterPro" id="IPR003018">
    <property type="entry name" value="GAF"/>
</dbReference>
<evidence type="ECO:0000313" key="13">
    <source>
        <dbReference type="Proteomes" id="UP000316093"/>
    </source>
</evidence>
<evidence type="ECO:0000256" key="1">
    <source>
        <dbReference type="ARBA" id="ARBA00000085"/>
    </source>
</evidence>
<dbReference type="PROSITE" id="PS50110">
    <property type="entry name" value="RESPONSE_REGULATORY"/>
    <property type="match status" value="3"/>
</dbReference>
<feature type="domain" description="Response regulatory" evidence="11">
    <location>
        <begin position="1018"/>
        <end position="1140"/>
    </location>
</feature>